<protein>
    <submittedName>
        <fullName evidence="3">Helix-turn-helix transcriptional regulator</fullName>
    </submittedName>
</protein>
<dbReference type="Pfam" id="PF01381">
    <property type="entry name" value="HTH_3"/>
    <property type="match status" value="1"/>
</dbReference>
<dbReference type="GO" id="GO:0003677">
    <property type="term" value="F:DNA binding"/>
    <property type="evidence" value="ECO:0007669"/>
    <property type="project" value="InterPro"/>
</dbReference>
<name>A0A5N8VFU1_9ACTN</name>
<dbReference type="Proteomes" id="UP000325849">
    <property type="component" value="Unassembled WGS sequence"/>
</dbReference>
<sequence length="262" mass="29410">MAETKVAPQGEKWTSMRHTLLFMTDEKRRPRPAAQYGPIAKAVAENVERIRKARGMTIYSLSGELDKVGRPIAPSAIAKIERQQRQVPVDDLVALAVVLNTSPAALLLPSVWGDVPVELTSERQVAARTAWRWIRGLSPASDYGVIPSEIVVGPDDDSWEDELDRKYWQMRQDYDAVTLPPELRRVRQHPASRDVDAANLQVERLVRMVGGKAGDEAFEDQLSRARSAVDRLATELERLPEERERIKADRARRQAQAEGSDG</sequence>
<comment type="caution">
    <text evidence="3">The sequence shown here is derived from an EMBL/GenBank/DDBJ whole genome shotgun (WGS) entry which is preliminary data.</text>
</comment>
<feature type="domain" description="HTH cro/C1-type" evidence="2">
    <location>
        <begin position="47"/>
        <end position="106"/>
    </location>
</feature>
<dbReference type="SMART" id="SM00530">
    <property type="entry name" value="HTH_XRE"/>
    <property type="match status" value="1"/>
</dbReference>
<keyword evidence="4" id="KW-1185">Reference proteome</keyword>
<dbReference type="CDD" id="cd00093">
    <property type="entry name" value="HTH_XRE"/>
    <property type="match status" value="1"/>
</dbReference>
<reference evidence="3 4" key="1">
    <citation type="submission" date="2019-07" db="EMBL/GenBank/DDBJ databases">
        <title>New species of Amycolatopsis and Streptomyces.</title>
        <authorList>
            <person name="Duangmal K."/>
            <person name="Teo W.F.A."/>
            <person name="Lipun K."/>
        </authorList>
    </citation>
    <scope>NUCLEOTIDE SEQUENCE [LARGE SCALE GENOMIC DNA]</scope>
    <source>
        <strain evidence="3 4">NBRC 109810</strain>
    </source>
</reference>
<organism evidence="3 4">
    <name type="scientific">Streptomyces adustus</name>
    <dbReference type="NCBI Taxonomy" id="1609272"/>
    <lineage>
        <taxon>Bacteria</taxon>
        <taxon>Bacillati</taxon>
        <taxon>Actinomycetota</taxon>
        <taxon>Actinomycetes</taxon>
        <taxon>Kitasatosporales</taxon>
        <taxon>Streptomycetaceae</taxon>
        <taxon>Streptomyces</taxon>
    </lineage>
</organism>
<gene>
    <name evidence="3" type="ORF">FNH09_23435</name>
</gene>
<proteinExistence type="predicted"/>
<dbReference type="EMBL" id="VJZD01000099">
    <property type="protein sequence ID" value="MPY34091.1"/>
    <property type="molecule type" value="Genomic_DNA"/>
</dbReference>
<dbReference type="SUPFAM" id="SSF47413">
    <property type="entry name" value="lambda repressor-like DNA-binding domains"/>
    <property type="match status" value="1"/>
</dbReference>
<dbReference type="AlphaFoldDB" id="A0A5N8VFU1"/>
<dbReference type="InterPro" id="IPR010982">
    <property type="entry name" value="Lambda_DNA-bd_dom_sf"/>
</dbReference>
<feature type="region of interest" description="Disordered" evidence="1">
    <location>
        <begin position="240"/>
        <end position="262"/>
    </location>
</feature>
<feature type="compositionally biased region" description="Basic and acidic residues" evidence="1">
    <location>
        <begin position="240"/>
        <end position="252"/>
    </location>
</feature>
<evidence type="ECO:0000256" key="1">
    <source>
        <dbReference type="SAM" id="MobiDB-lite"/>
    </source>
</evidence>
<dbReference type="Gene3D" id="1.10.260.40">
    <property type="entry name" value="lambda repressor-like DNA-binding domains"/>
    <property type="match status" value="1"/>
</dbReference>
<dbReference type="PROSITE" id="PS50943">
    <property type="entry name" value="HTH_CROC1"/>
    <property type="match status" value="1"/>
</dbReference>
<accession>A0A5N8VFU1</accession>
<evidence type="ECO:0000313" key="3">
    <source>
        <dbReference type="EMBL" id="MPY34091.1"/>
    </source>
</evidence>
<evidence type="ECO:0000313" key="4">
    <source>
        <dbReference type="Proteomes" id="UP000325849"/>
    </source>
</evidence>
<dbReference type="OrthoDB" id="4545613at2"/>
<dbReference type="InterPro" id="IPR001387">
    <property type="entry name" value="Cro/C1-type_HTH"/>
</dbReference>
<evidence type="ECO:0000259" key="2">
    <source>
        <dbReference type="PROSITE" id="PS50943"/>
    </source>
</evidence>